<evidence type="ECO:0008006" key="4">
    <source>
        <dbReference type="Google" id="ProtNLM"/>
    </source>
</evidence>
<name>A0A840YE63_9SPHN</name>
<keyword evidence="3" id="KW-1185">Reference proteome</keyword>
<feature type="transmembrane region" description="Helical" evidence="1">
    <location>
        <begin position="80"/>
        <end position="100"/>
    </location>
</feature>
<evidence type="ECO:0000256" key="1">
    <source>
        <dbReference type="SAM" id="Phobius"/>
    </source>
</evidence>
<dbReference type="AlphaFoldDB" id="A0A840YE63"/>
<feature type="transmembrane region" description="Helical" evidence="1">
    <location>
        <begin position="311"/>
        <end position="330"/>
    </location>
</feature>
<accession>A0A840YE63</accession>
<gene>
    <name evidence="2" type="ORF">FHT02_000284</name>
</gene>
<keyword evidence="1" id="KW-0472">Membrane</keyword>
<feature type="transmembrane region" description="Helical" evidence="1">
    <location>
        <begin position="285"/>
        <end position="305"/>
    </location>
</feature>
<dbReference type="RefSeq" id="WP_184083483.1">
    <property type="nucleotide sequence ID" value="NZ_JACIJF010000001.1"/>
</dbReference>
<protein>
    <recommendedName>
        <fullName evidence="4">Glycosyltransferase RgtA/B/C/D-like domain-containing protein</fullName>
    </recommendedName>
</protein>
<feature type="transmembrane region" description="Helical" evidence="1">
    <location>
        <begin position="162"/>
        <end position="187"/>
    </location>
</feature>
<proteinExistence type="predicted"/>
<feature type="transmembrane region" description="Helical" evidence="1">
    <location>
        <begin position="261"/>
        <end position="278"/>
    </location>
</feature>
<reference evidence="2 3" key="1">
    <citation type="submission" date="2020-08" db="EMBL/GenBank/DDBJ databases">
        <title>Genomic Encyclopedia of Type Strains, Phase IV (KMG-IV): sequencing the most valuable type-strain genomes for metagenomic binning, comparative biology and taxonomic classification.</title>
        <authorList>
            <person name="Goeker M."/>
        </authorList>
    </citation>
    <scope>NUCLEOTIDE SEQUENCE [LARGE SCALE GENOMIC DNA]</scope>
    <source>
        <strain evidence="2 3">DSM 26736</strain>
    </source>
</reference>
<organism evidence="2 3">
    <name type="scientific">Sphingomonas xinjiangensis</name>
    <dbReference type="NCBI Taxonomy" id="643568"/>
    <lineage>
        <taxon>Bacteria</taxon>
        <taxon>Pseudomonadati</taxon>
        <taxon>Pseudomonadota</taxon>
        <taxon>Alphaproteobacteria</taxon>
        <taxon>Sphingomonadales</taxon>
        <taxon>Sphingomonadaceae</taxon>
        <taxon>Sphingomonas</taxon>
    </lineage>
</organism>
<evidence type="ECO:0000313" key="2">
    <source>
        <dbReference type="EMBL" id="MBB5709078.1"/>
    </source>
</evidence>
<evidence type="ECO:0000313" key="3">
    <source>
        <dbReference type="Proteomes" id="UP000527143"/>
    </source>
</evidence>
<comment type="caution">
    <text evidence="2">The sequence shown here is derived from an EMBL/GenBank/DDBJ whole genome shotgun (WGS) entry which is preliminary data.</text>
</comment>
<keyword evidence="1" id="KW-1133">Transmembrane helix</keyword>
<dbReference type="Proteomes" id="UP000527143">
    <property type="component" value="Unassembled WGS sequence"/>
</dbReference>
<dbReference type="EMBL" id="JACIJF010000001">
    <property type="protein sequence ID" value="MBB5709078.1"/>
    <property type="molecule type" value="Genomic_DNA"/>
</dbReference>
<keyword evidence="1" id="KW-0812">Transmembrane</keyword>
<feature type="transmembrane region" description="Helical" evidence="1">
    <location>
        <begin position="107"/>
        <end position="126"/>
    </location>
</feature>
<sequence>MGGWTSDRRWPWLLAAITLLGLALRIAGAQGGLSLDEAWSAVQARAAGTPLGIFLGINHDNNHHLNSLWLLVVGFDAPPLVQRSLSIVASTLTILIAAQIGARRGPALGLLTALLFAVSPVLVTLGSEARGYAPMALALLVAFNLADRWLAEEERESPALSLALCFFLGALFQLTILFGLCAILGWVFVTLVQRNGLRTASLATLRLFMPTLFAIALVVAIIAYGAITHHGFHFGSYDPFGLSWFLHGMAELYAYTLGLTGLPAGWLLVVPALLLFALKLRAQRLAFHALAILGFPAALMLLQAGNVGHPRYYLLCGLSLLVLLAEMLWLEMRDGGWRRWAAGAACAAIVMASLARDIELASNLRGDSFATIAALQARAPQGTRILLDGDPGRAILESAAASRHYSLTVARAECPPPRFLYFFRFRGHERAPRLTRCGRQYRWMAGMEARGLSGTPWTLYELQP</sequence>
<feature type="transmembrane region" description="Helical" evidence="1">
    <location>
        <begin position="207"/>
        <end position="227"/>
    </location>
</feature>